<dbReference type="PANTHER" id="PTHR22751:SF30">
    <property type="entry name" value="G-PROTEIN COUPLED RECEPTORS FAMILY 1 PROFILE DOMAIN-CONTAINING PROTEIN"/>
    <property type="match status" value="1"/>
</dbReference>
<dbReference type="PANTHER" id="PTHR22751">
    <property type="entry name" value="G-PROTEIN COUPLED RECEPTOR-RELATED"/>
    <property type="match status" value="1"/>
</dbReference>
<evidence type="ECO:0000256" key="5">
    <source>
        <dbReference type="SAM" id="Phobius"/>
    </source>
</evidence>
<dbReference type="RefSeq" id="XP_045093193.1">
    <property type="nucleotide sequence ID" value="XM_045237129.1"/>
</dbReference>
<feature type="transmembrane region" description="Helical" evidence="5">
    <location>
        <begin position="268"/>
        <end position="290"/>
    </location>
</feature>
<feature type="domain" description="G-protein coupled receptors family 1 profile" evidence="6">
    <location>
        <begin position="46"/>
        <end position="326"/>
    </location>
</feature>
<evidence type="ECO:0000256" key="1">
    <source>
        <dbReference type="ARBA" id="ARBA00004370"/>
    </source>
</evidence>
<dbReference type="InterPro" id="IPR019427">
    <property type="entry name" value="7TM_GPCR_serpentine_rcpt_Srw"/>
</dbReference>
<reference evidence="7 8" key="1">
    <citation type="journal article" date="2003" name="PLoS Biol.">
        <title>The genome sequence of Caenorhabditis briggsae: a platform for comparative genomics.</title>
        <authorList>
            <person name="Stein L.D."/>
            <person name="Bao Z."/>
            <person name="Blasiar D."/>
            <person name="Blumenthal T."/>
            <person name="Brent M.R."/>
            <person name="Chen N."/>
            <person name="Chinwalla A."/>
            <person name="Clarke L."/>
            <person name="Clee C."/>
            <person name="Coghlan A."/>
            <person name="Coulson A."/>
            <person name="D'Eustachio P."/>
            <person name="Fitch D.H."/>
            <person name="Fulton L.A."/>
            <person name="Fulton R.E."/>
            <person name="Griffiths-Jones S."/>
            <person name="Harris T.W."/>
            <person name="Hillier L.W."/>
            <person name="Kamath R."/>
            <person name="Kuwabara P.E."/>
            <person name="Mardis E.R."/>
            <person name="Marra M.A."/>
            <person name="Miner T.L."/>
            <person name="Minx P."/>
            <person name="Mullikin J.C."/>
            <person name="Plumb R.W."/>
            <person name="Rogers J."/>
            <person name="Schein J.E."/>
            <person name="Sohrmann M."/>
            <person name="Spieth J."/>
            <person name="Stajich J.E."/>
            <person name="Wei C."/>
            <person name="Willey D."/>
            <person name="Wilson R.K."/>
            <person name="Durbin R."/>
            <person name="Waterston R.H."/>
        </authorList>
    </citation>
    <scope>NUCLEOTIDE SEQUENCE [LARGE SCALE GENOMIC DNA]</scope>
    <source>
        <strain evidence="7 8">AF16</strain>
    </source>
</reference>
<dbReference type="SUPFAM" id="SSF81321">
    <property type="entry name" value="Family A G protein-coupled receptor-like"/>
    <property type="match status" value="1"/>
</dbReference>
<dbReference type="GO" id="GO:0008528">
    <property type="term" value="F:G protein-coupled peptide receptor activity"/>
    <property type="evidence" value="ECO:0007669"/>
    <property type="project" value="InterPro"/>
</dbReference>
<dbReference type="WormBase" id="CBG06355">
    <property type="protein sequence ID" value="CBP36904"/>
    <property type="gene ID" value="WBGene00028649"/>
</dbReference>
<evidence type="ECO:0000256" key="3">
    <source>
        <dbReference type="ARBA" id="ARBA00022989"/>
    </source>
</evidence>
<dbReference type="PROSITE" id="PS50262">
    <property type="entry name" value="G_PROTEIN_RECEP_F1_2"/>
    <property type="match status" value="1"/>
</dbReference>
<dbReference type="GO" id="GO:0016020">
    <property type="term" value="C:membrane"/>
    <property type="evidence" value="ECO:0007669"/>
    <property type="project" value="UniProtKB-SubCell"/>
</dbReference>
<feature type="transmembrane region" description="Helical" evidence="5">
    <location>
        <begin position="39"/>
        <end position="55"/>
    </location>
</feature>
<feature type="transmembrane region" description="Helical" evidence="5">
    <location>
        <begin position="62"/>
        <end position="82"/>
    </location>
</feature>
<keyword evidence="2 5" id="KW-0812">Transmembrane</keyword>
<dbReference type="Pfam" id="PF10324">
    <property type="entry name" value="7TM_GPCR_Srw"/>
    <property type="match status" value="1"/>
</dbReference>
<reference evidence="7 8" key="2">
    <citation type="journal article" date="2011" name="PLoS Genet.">
        <title>Caenorhabditis briggsae recombinant inbred line genotypes reveal inter-strain incompatibility and the evolution of recombination.</title>
        <authorList>
            <person name="Ross J.A."/>
            <person name="Koboldt D.C."/>
            <person name="Staisch J.E."/>
            <person name="Chamberlin H.M."/>
            <person name="Gupta B.P."/>
            <person name="Miller R.D."/>
            <person name="Baird S.E."/>
            <person name="Haag E.S."/>
        </authorList>
    </citation>
    <scope>NUCLEOTIDE SEQUENCE [LARGE SCALE GENOMIC DNA]</scope>
    <source>
        <strain evidence="7 8">AF16</strain>
    </source>
</reference>
<dbReference type="InterPro" id="IPR017452">
    <property type="entry name" value="GPCR_Rhodpsn_7TM"/>
</dbReference>
<comment type="subcellular location">
    <subcellularLocation>
        <location evidence="1">Membrane</location>
    </subcellularLocation>
</comment>
<dbReference type="GeneID" id="8589313"/>
<dbReference type="CDD" id="cd14978">
    <property type="entry name" value="7tmA_FMRFamide_R-like"/>
    <property type="match status" value="1"/>
</dbReference>
<evidence type="ECO:0000256" key="4">
    <source>
        <dbReference type="ARBA" id="ARBA00023136"/>
    </source>
</evidence>
<dbReference type="Gene3D" id="1.20.1070.10">
    <property type="entry name" value="Rhodopsin 7-helix transmembrane proteins"/>
    <property type="match status" value="1"/>
</dbReference>
<evidence type="ECO:0000313" key="7">
    <source>
        <dbReference type="EMBL" id="CAP26678.2"/>
    </source>
</evidence>
<sequence length="377" mass="42601">MSSCAEELFPGFSNGDFLCGFHAILELIADAAYDNQNEIAMPFLLINIFHFIILTRKSMRISSINVLIAAVAFADMCSFLYATEQILTKVLYIHNRCLFSGSYWKIVINLKLDALAKCARKCSTWFSLFVVLIRTLVVRNPLNSFYQNLTNPPAAYKTILGAILLFSPLFVVRSIERQVYVFKTTSICKPNQTFVSYGTMKNEDFLANDRLIMKIVEPVDSILSNIIPCILFPIVTAFLVKEIWKFAKNQQRIASSRKSFESQKTTKMVLLFAVTYFISGFPLGIASALVPYYINGIPGIESILYCFIYFFGSVVTLNTVTHFFVCGIMSADYRKTMLSVVRCGKEKSSLGVVVHLQVLWFHSDSSEAVISIVWFGR</sequence>
<dbReference type="KEGG" id="cbr:CBG_06355"/>
<dbReference type="eggNOG" id="ENOG502RT6A">
    <property type="taxonomic scope" value="Eukaryota"/>
</dbReference>
<dbReference type="EMBL" id="HE601320">
    <property type="protein sequence ID" value="CAP26678.2"/>
    <property type="molecule type" value="Genomic_DNA"/>
</dbReference>
<evidence type="ECO:0000313" key="9">
    <source>
        <dbReference type="WormBase" id="CBG06355"/>
    </source>
</evidence>
<keyword evidence="4 5" id="KW-0472">Membrane</keyword>
<evidence type="ECO:0000256" key="2">
    <source>
        <dbReference type="ARBA" id="ARBA00022692"/>
    </source>
</evidence>
<proteinExistence type="predicted"/>
<dbReference type="AlphaFoldDB" id="A8X218"/>
<protein>
    <submittedName>
        <fullName evidence="7">Protein CBG06355</fullName>
    </submittedName>
</protein>
<name>A8X218_CAEBR</name>
<dbReference type="InParanoid" id="A8X218"/>
<dbReference type="HOGENOM" id="CLU_043715_1_0_1"/>
<dbReference type="CTD" id="8589313"/>
<keyword evidence="8" id="KW-1185">Reference proteome</keyword>
<gene>
    <name evidence="7 9" type="ORF">CBG06355</name>
    <name evidence="7" type="ORF">CBG_06355</name>
</gene>
<accession>A8X218</accession>
<dbReference type="OMA" id="MLITANT"/>
<dbReference type="Proteomes" id="UP000008549">
    <property type="component" value="Unassembled WGS sequence"/>
</dbReference>
<evidence type="ECO:0000313" key="8">
    <source>
        <dbReference type="Proteomes" id="UP000008549"/>
    </source>
</evidence>
<evidence type="ECO:0000259" key="6">
    <source>
        <dbReference type="PROSITE" id="PS50262"/>
    </source>
</evidence>
<feature type="transmembrane region" description="Helical" evidence="5">
    <location>
        <begin position="302"/>
        <end position="329"/>
    </location>
</feature>
<keyword evidence="3 5" id="KW-1133">Transmembrane helix</keyword>
<organism evidence="7 8">
    <name type="scientific">Caenorhabditis briggsae</name>
    <dbReference type="NCBI Taxonomy" id="6238"/>
    <lineage>
        <taxon>Eukaryota</taxon>
        <taxon>Metazoa</taxon>
        <taxon>Ecdysozoa</taxon>
        <taxon>Nematoda</taxon>
        <taxon>Chromadorea</taxon>
        <taxon>Rhabditida</taxon>
        <taxon>Rhabditina</taxon>
        <taxon>Rhabditomorpha</taxon>
        <taxon>Rhabditoidea</taxon>
        <taxon>Rhabditidae</taxon>
        <taxon>Peloderinae</taxon>
        <taxon>Caenorhabditis</taxon>
    </lineage>
</organism>
<feature type="transmembrane region" description="Helical" evidence="5">
    <location>
        <begin position="154"/>
        <end position="175"/>
    </location>
</feature>